<reference evidence="10" key="1">
    <citation type="submission" date="2016-10" db="EMBL/GenBank/DDBJ databases">
        <authorList>
            <person name="Benchimol M."/>
            <person name="Almeida L.G."/>
            <person name="Vasconcelos A.T."/>
            <person name="Perreira-Neves A."/>
            <person name="Rosa I.A."/>
            <person name="Tasca T."/>
            <person name="Bogo M.R."/>
            <person name="de Souza W."/>
        </authorList>
    </citation>
    <scope>NUCLEOTIDE SEQUENCE [LARGE SCALE GENOMIC DNA]</scope>
    <source>
        <strain evidence="10">K</strain>
    </source>
</reference>
<feature type="transmembrane region" description="Helical" evidence="7">
    <location>
        <begin position="320"/>
        <end position="341"/>
    </location>
</feature>
<dbReference type="InterPro" id="IPR036640">
    <property type="entry name" value="ABC1_TM_sf"/>
</dbReference>
<dbReference type="EMBL" id="MLAK01001093">
    <property type="protein sequence ID" value="OHS97813.1"/>
    <property type="molecule type" value="Genomic_DNA"/>
</dbReference>
<evidence type="ECO:0000256" key="1">
    <source>
        <dbReference type="ARBA" id="ARBA00004141"/>
    </source>
</evidence>
<dbReference type="InterPro" id="IPR003593">
    <property type="entry name" value="AAA+_ATPase"/>
</dbReference>
<evidence type="ECO:0000256" key="4">
    <source>
        <dbReference type="ARBA" id="ARBA00022840"/>
    </source>
</evidence>
<dbReference type="PROSITE" id="PS50929">
    <property type="entry name" value="ABC_TM1F"/>
    <property type="match status" value="1"/>
</dbReference>
<sequence length="615" mass="67625">MRKDTPLFKLRSADSAEDTVKLQGGEFKRAMKLIEHKGRLIISIIFATLSGAAPILMNIFMGDMVTSLSGGGSGMPNIPSNGQIPPEMADLIKDYMSDAVTGFAIKMSYILVAMTFIQILNCISRGVVGPTYVTDLRRLLFTSLINQDISYFDKTSTGIMMSRISEDVTLVRQTYIEKFIQIIQMSAQTVASIILAFIYSWKVSLVAFSGTILIGLCFWLGEKFVDKMWTSFNDTTSAAASKAEEVITSFRTVKSFDNELYEAKLYSENLSSIHNVLKKTSLVKAVQAGIIMLLMWGIIGGLLFYSGYLVLFEGLESGSIVVLMVALMMAATGLQSAVTAYDDFKKARVAAAKILQIIDMKPKFDADEGDTLEEVGGKIEFKNVTFKYDSMKDNAIDGLSFTINPGETVALVGESGCGKTTTLALLQRFYEIDSGSITIDDVDIRTISPHSLRSKIAVVPQGPVLFSMSVKENIQFSKTEANEEEVENAARIGNAHNFICDLPDGYDTIIQQTSLSGGQKQRLCIARAILANAPILMLDEATAALDTESEQLVQQSLEHFRHGKTAILVAHRLSTVKNADRIFVFQNGKIVEEGKHDELVLKNGIYADLVKYQLQ</sequence>
<dbReference type="OrthoDB" id="6500128at2759"/>
<evidence type="ECO:0000259" key="9">
    <source>
        <dbReference type="PROSITE" id="PS50929"/>
    </source>
</evidence>
<feature type="domain" description="ABC transmembrane type-1" evidence="9">
    <location>
        <begin position="41"/>
        <end position="346"/>
    </location>
</feature>
<dbReference type="InterPro" id="IPR003439">
    <property type="entry name" value="ABC_transporter-like_ATP-bd"/>
</dbReference>
<dbReference type="CDD" id="cd18577">
    <property type="entry name" value="ABC_6TM_Pgp_ABCB1_D1_like"/>
    <property type="match status" value="1"/>
</dbReference>
<evidence type="ECO:0000313" key="10">
    <source>
        <dbReference type="EMBL" id="OHS97813.1"/>
    </source>
</evidence>
<dbReference type="Proteomes" id="UP000179807">
    <property type="component" value="Unassembled WGS sequence"/>
</dbReference>
<evidence type="ECO:0000313" key="11">
    <source>
        <dbReference type="Proteomes" id="UP000179807"/>
    </source>
</evidence>
<keyword evidence="2 7" id="KW-0812">Transmembrane</keyword>
<dbReference type="InterPro" id="IPR027417">
    <property type="entry name" value="P-loop_NTPase"/>
</dbReference>
<dbReference type="InterPro" id="IPR039421">
    <property type="entry name" value="Type_1_exporter"/>
</dbReference>
<dbReference type="Gene3D" id="3.40.50.300">
    <property type="entry name" value="P-loop containing nucleotide triphosphate hydrolases"/>
    <property type="match status" value="1"/>
</dbReference>
<feature type="transmembrane region" description="Helical" evidence="7">
    <location>
        <begin position="288"/>
        <end position="308"/>
    </location>
</feature>
<comment type="subcellular location">
    <subcellularLocation>
        <location evidence="1">Membrane</location>
        <topology evidence="1">Multi-pass membrane protein</topology>
    </subcellularLocation>
</comment>
<dbReference type="PROSITE" id="PS50893">
    <property type="entry name" value="ABC_TRANSPORTER_2"/>
    <property type="match status" value="1"/>
</dbReference>
<dbReference type="InterPro" id="IPR017871">
    <property type="entry name" value="ABC_transporter-like_CS"/>
</dbReference>
<dbReference type="GeneID" id="94829456"/>
<keyword evidence="5 7" id="KW-1133">Transmembrane helix</keyword>
<keyword evidence="11" id="KW-1185">Reference proteome</keyword>
<dbReference type="GO" id="GO:0016887">
    <property type="term" value="F:ATP hydrolysis activity"/>
    <property type="evidence" value="ECO:0007669"/>
    <property type="project" value="InterPro"/>
</dbReference>
<dbReference type="FunFam" id="3.40.50.300:FF:000218">
    <property type="entry name" value="Multidrug ABC transporter ATP-binding protein"/>
    <property type="match status" value="1"/>
</dbReference>
<dbReference type="Pfam" id="PF00005">
    <property type="entry name" value="ABC_tran"/>
    <property type="match status" value="1"/>
</dbReference>
<keyword evidence="4" id="KW-0067">ATP-binding</keyword>
<feature type="transmembrane region" description="Helical" evidence="7">
    <location>
        <begin position="40"/>
        <end position="61"/>
    </location>
</feature>
<evidence type="ECO:0000256" key="3">
    <source>
        <dbReference type="ARBA" id="ARBA00022741"/>
    </source>
</evidence>
<protein>
    <submittedName>
        <fullName evidence="10">ABC transporter family protein</fullName>
    </submittedName>
</protein>
<evidence type="ECO:0000256" key="5">
    <source>
        <dbReference type="ARBA" id="ARBA00022989"/>
    </source>
</evidence>
<dbReference type="InterPro" id="IPR011527">
    <property type="entry name" value="ABC1_TM_dom"/>
</dbReference>
<dbReference type="GO" id="GO:0015421">
    <property type="term" value="F:ABC-type oligopeptide transporter activity"/>
    <property type="evidence" value="ECO:0007669"/>
    <property type="project" value="TreeGrafter"/>
</dbReference>
<dbReference type="VEuPathDB" id="TrichDB:TRFO_09235"/>
<dbReference type="PANTHER" id="PTHR43394:SF1">
    <property type="entry name" value="ATP-BINDING CASSETTE SUB-FAMILY B MEMBER 10, MITOCHONDRIAL"/>
    <property type="match status" value="1"/>
</dbReference>
<dbReference type="GO" id="GO:0016020">
    <property type="term" value="C:membrane"/>
    <property type="evidence" value="ECO:0007669"/>
    <property type="project" value="UniProtKB-SubCell"/>
</dbReference>
<gene>
    <name evidence="10" type="ORF">TRFO_09235</name>
</gene>
<dbReference type="PANTHER" id="PTHR43394">
    <property type="entry name" value="ATP-DEPENDENT PERMEASE MDL1, MITOCHONDRIAL"/>
    <property type="match status" value="1"/>
</dbReference>
<dbReference type="SUPFAM" id="SSF52540">
    <property type="entry name" value="P-loop containing nucleoside triphosphate hydrolases"/>
    <property type="match status" value="1"/>
</dbReference>
<evidence type="ECO:0000256" key="6">
    <source>
        <dbReference type="ARBA" id="ARBA00023136"/>
    </source>
</evidence>
<dbReference type="GO" id="GO:0005524">
    <property type="term" value="F:ATP binding"/>
    <property type="evidence" value="ECO:0007669"/>
    <property type="project" value="UniProtKB-KW"/>
</dbReference>
<feature type="domain" description="ABC transporter" evidence="8">
    <location>
        <begin position="379"/>
        <end position="612"/>
    </location>
</feature>
<accession>A0A1J4JJT3</accession>
<dbReference type="AlphaFoldDB" id="A0A1J4JJT3"/>
<evidence type="ECO:0000256" key="7">
    <source>
        <dbReference type="SAM" id="Phobius"/>
    </source>
</evidence>
<dbReference type="Pfam" id="PF00664">
    <property type="entry name" value="ABC_membrane"/>
    <property type="match status" value="1"/>
</dbReference>
<dbReference type="RefSeq" id="XP_068350950.1">
    <property type="nucleotide sequence ID" value="XM_068494752.1"/>
</dbReference>
<evidence type="ECO:0000259" key="8">
    <source>
        <dbReference type="PROSITE" id="PS50893"/>
    </source>
</evidence>
<dbReference type="SUPFAM" id="SSF90123">
    <property type="entry name" value="ABC transporter transmembrane region"/>
    <property type="match status" value="1"/>
</dbReference>
<evidence type="ECO:0000256" key="2">
    <source>
        <dbReference type="ARBA" id="ARBA00022692"/>
    </source>
</evidence>
<dbReference type="PROSITE" id="PS00211">
    <property type="entry name" value="ABC_TRANSPORTER_1"/>
    <property type="match status" value="1"/>
</dbReference>
<dbReference type="Gene3D" id="1.20.1560.10">
    <property type="entry name" value="ABC transporter type 1, transmembrane domain"/>
    <property type="match status" value="1"/>
</dbReference>
<name>A0A1J4JJT3_9EUKA</name>
<keyword evidence="3" id="KW-0547">Nucleotide-binding</keyword>
<organism evidence="10 11">
    <name type="scientific">Tritrichomonas foetus</name>
    <dbReference type="NCBI Taxonomy" id="1144522"/>
    <lineage>
        <taxon>Eukaryota</taxon>
        <taxon>Metamonada</taxon>
        <taxon>Parabasalia</taxon>
        <taxon>Tritrichomonadida</taxon>
        <taxon>Tritrichomonadidae</taxon>
        <taxon>Tritrichomonas</taxon>
    </lineage>
</organism>
<comment type="caution">
    <text evidence="10">The sequence shown here is derived from an EMBL/GenBank/DDBJ whole genome shotgun (WGS) entry which is preliminary data.</text>
</comment>
<feature type="transmembrane region" description="Helical" evidence="7">
    <location>
        <begin position="107"/>
        <end position="128"/>
    </location>
</feature>
<dbReference type="SMART" id="SM00382">
    <property type="entry name" value="AAA"/>
    <property type="match status" value="1"/>
</dbReference>
<feature type="transmembrane region" description="Helical" evidence="7">
    <location>
        <begin position="205"/>
        <end position="221"/>
    </location>
</feature>
<proteinExistence type="predicted"/>
<keyword evidence="6 7" id="KW-0472">Membrane</keyword>